<dbReference type="InterPro" id="IPR023485">
    <property type="entry name" value="Ptyr_pPase"/>
</dbReference>
<feature type="active site" description="Nucleophile" evidence="5">
    <location>
        <position position="15"/>
    </location>
</feature>
<reference evidence="7 8" key="1">
    <citation type="submission" date="2019-06" db="EMBL/GenBank/DDBJ databases">
        <title>Genomics analysis of Aphanomyces spp. identifies a new class of oomycete effector associated with host adaptation.</title>
        <authorList>
            <person name="Gaulin E."/>
        </authorList>
    </citation>
    <scope>NUCLEOTIDE SEQUENCE [LARGE SCALE GENOMIC DNA]</scope>
    <source>
        <strain evidence="7 8">E</strain>
    </source>
</reference>
<comment type="similarity">
    <text evidence="1">Belongs to the low molecular weight phosphotyrosine protein phosphatase family.</text>
</comment>
<dbReference type="InterPro" id="IPR017867">
    <property type="entry name" value="Tyr_phospatase_low_mol_wt"/>
</dbReference>
<dbReference type="EMBL" id="VJMI01009570">
    <property type="protein sequence ID" value="KAF0758620.1"/>
    <property type="molecule type" value="Genomic_DNA"/>
</dbReference>
<dbReference type="EC" id="3.1.3.2" evidence="2"/>
<organism evidence="7 8">
    <name type="scientific">Aphanomyces astaci</name>
    <name type="common">Crayfish plague agent</name>
    <dbReference type="NCBI Taxonomy" id="112090"/>
    <lineage>
        <taxon>Eukaryota</taxon>
        <taxon>Sar</taxon>
        <taxon>Stramenopiles</taxon>
        <taxon>Oomycota</taxon>
        <taxon>Saprolegniomycetes</taxon>
        <taxon>Saprolegniales</taxon>
        <taxon>Verrucalvaceae</taxon>
        <taxon>Aphanomyces</taxon>
    </lineage>
</organism>
<feature type="domain" description="Phosphotyrosine protein phosphatase I" evidence="6">
    <location>
        <begin position="9"/>
        <end position="152"/>
    </location>
</feature>
<dbReference type="Pfam" id="PF01451">
    <property type="entry name" value="LMWPc"/>
    <property type="match status" value="1"/>
</dbReference>
<feature type="active site" description="Proton donor" evidence="5">
    <location>
        <position position="126"/>
    </location>
</feature>
<feature type="active site" evidence="5">
    <location>
        <position position="21"/>
    </location>
</feature>
<dbReference type="InterPro" id="IPR036196">
    <property type="entry name" value="Ptyr_pPase_sf"/>
</dbReference>
<dbReference type="AlphaFoldDB" id="A0A6A5AR73"/>
<evidence type="ECO:0000256" key="1">
    <source>
        <dbReference type="ARBA" id="ARBA00011063"/>
    </source>
</evidence>
<gene>
    <name evidence="7" type="ORF">AaE_003879</name>
</gene>
<comment type="caution">
    <text evidence="7">The sequence shown here is derived from an EMBL/GenBank/DDBJ whole genome shotgun (WGS) entry which is preliminary data.</text>
</comment>
<evidence type="ECO:0000256" key="3">
    <source>
        <dbReference type="ARBA" id="ARBA00022801"/>
    </source>
</evidence>
<dbReference type="GO" id="GO:0046685">
    <property type="term" value="P:response to arsenic-containing substance"/>
    <property type="evidence" value="ECO:0007669"/>
    <property type="project" value="UniProtKB-KW"/>
</dbReference>
<evidence type="ECO:0000313" key="8">
    <source>
        <dbReference type="Proteomes" id="UP000469452"/>
    </source>
</evidence>
<evidence type="ECO:0000256" key="5">
    <source>
        <dbReference type="PIRSR" id="PIRSR617867-1"/>
    </source>
</evidence>
<evidence type="ECO:0000256" key="4">
    <source>
        <dbReference type="ARBA" id="ARBA00022849"/>
    </source>
</evidence>
<proteinExistence type="inferred from homology"/>
<dbReference type="SUPFAM" id="SSF52788">
    <property type="entry name" value="Phosphotyrosine protein phosphatases I"/>
    <property type="match status" value="1"/>
</dbReference>
<evidence type="ECO:0000256" key="2">
    <source>
        <dbReference type="ARBA" id="ARBA00012646"/>
    </source>
</evidence>
<evidence type="ECO:0000313" key="7">
    <source>
        <dbReference type="EMBL" id="KAF0758620.1"/>
    </source>
</evidence>
<protein>
    <recommendedName>
        <fullName evidence="2">acid phosphatase</fullName>
        <ecNumber evidence="2">3.1.3.2</ecNumber>
    </recommendedName>
</protein>
<name>A0A6A5AR73_APHAT</name>
<dbReference type="GO" id="GO:0004725">
    <property type="term" value="F:protein tyrosine phosphatase activity"/>
    <property type="evidence" value="ECO:0007669"/>
    <property type="project" value="InterPro"/>
</dbReference>
<dbReference type="PRINTS" id="PR00719">
    <property type="entry name" value="LMWPTPASE"/>
</dbReference>
<dbReference type="SMART" id="SM00226">
    <property type="entry name" value="LMWPc"/>
    <property type="match status" value="1"/>
</dbReference>
<dbReference type="GO" id="GO:0003993">
    <property type="term" value="F:acid phosphatase activity"/>
    <property type="evidence" value="ECO:0007669"/>
    <property type="project" value="UniProtKB-EC"/>
</dbReference>
<dbReference type="VEuPathDB" id="FungiDB:H257_03291"/>
<accession>A0A6A5AR73</accession>
<sequence>MSTPAEAATTLVFVCTSNTCRSPMAEALAKQWIKECHPRAPSIKVTSMALSDEYEPPGSPASAHAVTAMRRRGLDLTSHRSQLVNDALIAQADIIVCVTAKHEQLLRERYPTTDVPIHVFPQDIPDPWHQSAAEYEACAMQLHEGIGTLLPLLNF</sequence>
<dbReference type="PANTHER" id="PTHR43428">
    <property type="entry name" value="ARSENATE REDUCTASE"/>
    <property type="match status" value="1"/>
</dbReference>
<dbReference type="Gene3D" id="3.40.50.2300">
    <property type="match status" value="1"/>
</dbReference>
<dbReference type="Proteomes" id="UP000469452">
    <property type="component" value="Unassembled WGS sequence"/>
</dbReference>
<dbReference type="PANTHER" id="PTHR43428:SF1">
    <property type="entry name" value="ARSENATE REDUCTASE"/>
    <property type="match status" value="1"/>
</dbReference>
<evidence type="ECO:0000259" key="6">
    <source>
        <dbReference type="SMART" id="SM00226"/>
    </source>
</evidence>
<keyword evidence="3" id="KW-0378">Hydrolase</keyword>
<keyword evidence="4" id="KW-0059">Arsenical resistance</keyword>